<comment type="cofactor">
    <cofactor evidence="1">
        <name>Mg(2+)</name>
        <dbReference type="ChEBI" id="CHEBI:18420"/>
    </cofactor>
</comment>
<organism evidence="7 8">
    <name type="scientific">Desulfosporosinus acididurans</name>
    <dbReference type="NCBI Taxonomy" id="476652"/>
    <lineage>
        <taxon>Bacteria</taxon>
        <taxon>Bacillati</taxon>
        <taxon>Bacillota</taxon>
        <taxon>Clostridia</taxon>
        <taxon>Eubacteriales</taxon>
        <taxon>Desulfitobacteriaceae</taxon>
        <taxon>Desulfosporosinus</taxon>
    </lineage>
</organism>
<dbReference type="SUPFAM" id="SSF50249">
    <property type="entry name" value="Nucleic acid-binding proteins"/>
    <property type="match status" value="1"/>
</dbReference>
<dbReference type="PANTHER" id="PTHR30001:SF0">
    <property type="entry name" value="RIBONUCLEASE G"/>
    <property type="match status" value="1"/>
</dbReference>
<dbReference type="CDD" id="cd04453">
    <property type="entry name" value="S1_RNase_E"/>
    <property type="match status" value="1"/>
</dbReference>
<keyword evidence="5" id="KW-0694">RNA-binding</keyword>
<evidence type="ECO:0000256" key="3">
    <source>
        <dbReference type="ARBA" id="ARBA00022801"/>
    </source>
</evidence>
<dbReference type="GO" id="GO:0006364">
    <property type="term" value="P:rRNA processing"/>
    <property type="evidence" value="ECO:0007669"/>
    <property type="project" value="TreeGrafter"/>
</dbReference>
<evidence type="ECO:0000313" key="7">
    <source>
        <dbReference type="EMBL" id="KLU66138.1"/>
    </source>
</evidence>
<comment type="caution">
    <text evidence="7">The sequence shown here is derived from an EMBL/GenBank/DDBJ whole genome shotgun (WGS) entry which is preliminary data.</text>
</comment>
<evidence type="ECO:0000256" key="4">
    <source>
        <dbReference type="ARBA" id="ARBA00022842"/>
    </source>
</evidence>
<dbReference type="SMART" id="SM00316">
    <property type="entry name" value="S1"/>
    <property type="match status" value="1"/>
</dbReference>
<dbReference type="InterPro" id="IPR004659">
    <property type="entry name" value="RNase_E/G"/>
</dbReference>
<dbReference type="NCBIfam" id="TIGR00757">
    <property type="entry name" value="RNaseEG"/>
    <property type="match status" value="1"/>
</dbReference>
<evidence type="ECO:0000259" key="6">
    <source>
        <dbReference type="PROSITE" id="PS50126"/>
    </source>
</evidence>
<dbReference type="STRING" id="476652.DEAC_c21770"/>
<gene>
    <name evidence="7" type="primary">rng</name>
    <name evidence="7" type="ORF">DEAC_c21770</name>
</gene>
<proteinExistence type="predicted"/>
<dbReference type="GO" id="GO:0005737">
    <property type="term" value="C:cytoplasm"/>
    <property type="evidence" value="ECO:0007669"/>
    <property type="project" value="TreeGrafter"/>
</dbReference>
<dbReference type="PANTHER" id="PTHR30001">
    <property type="entry name" value="RIBONUCLEASE"/>
    <property type="match status" value="1"/>
</dbReference>
<name>A0A0J1FT43_9FIRM</name>
<keyword evidence="2" id="KW-0479">Metal-binding</keyword>
<dbReference type="Proteomes" id="UP000036356">
    <property type="component" value="Unassembled WGS sequence"/>
</dbReference>
<dbReference type="AlphaFoldDB" id="A0A0J1FT43"/>
<dbReference type="GO" id="GO:0004540">
    <property type="term" value="F:RNA nuclease activity"/>
    <property type="evidence" value="ECO:0007669"/>
    <property type="project" value="InterPro"/>
</dbReference>
<dbReference type="EC" id="3.1.26.-" evidence="7"/>
<evidence type="ECO:0000256" key="5">
    <source>
        <dbReference type="ARBA" id="ARBA00022884"/>
    </source>
</evidence>
<evidence type="ECO:0000313" key="8">
    <source>
        <dbReference type="Proteomes" id="UP000036356"/>
    </source>
</evidence>
<dbReference type="PATRIC" id="fig|476652.3.peg.2256"/>
<dbReference type="RefSeq" id="WP_047810019.1">
    <property type="nucleotide sequence ID" value="NZ_LDZY01000006.1"/>
</dbReference>
<dbReference type="Gene3D" id="2.40.50.140">
    <property type="entry name" value="Nucleic acid-binding proteins"/>
    <property type="match status" value="1"/>
</dbReference>
<evidence type="ECO:0000256" key="1">
    <source>
        <dbReference type="ARBA" id="ARBA00001946"/>
    </source>
</evidence>
<dbReference type="InterPro" id="IPR019307">
    <property type="entry name" value="RNA-bd_AU-1/RNase_E/G"/>
</dbReference>
<evidence type="ECO:0000256" key="2">
    <source>
        <dbReference type="ARBA" id="ARBA00022723"/>
    </source>
</evidence>
<dbReference type="InterPro" id="IPR003029">
    <property type="entry name" value="S1_domain"/>
</dbReference>
<keyword evidence="4" id="KW-0460">Magnesium</keyword>
<protein>
    <submittedName>
        <fullName evidence="7">Ribonuclease G</fullName>
        <ecNumber evidence="7">3.1.26.-</ecNumber>
    </submittedName>
</protein>
<accession>A0A0J1FT43</accession>
<keyword evidence="3 7" id="KW-0378">Hydrolase</keyword>
<keyword evidence="8" id="KW-1185">Reference proteome</keyword>
<dbReference type="Pfam" id="PF10150">
    <property type="entry name" value="RNase_E_G"/>
    <property type="match status" value="1"/>
</dbReference>
<dbReference type="EMBL" id="LDZY01000006">
    <property type="protein sequence ID" value="KLU66138.1"/>
    <property type="molecule type" value="Genomic_DNA"/>
</dbReference>
<dbReference type="GO" id="GO:0003723">
    <property type="term" value="F:RNA binding"/>
    <property type="evidence" value="ECO:0007669"/>
    <property type="project" value="UniProtKB-KW"/>
</dbReference>
<dbReference type="GO" id="GO:0046872">
    <property type="term" value="F:metal ion binding"/>
    <property type="evidence" value="ECO:0007669"/>
    <property type="project" value="UniProtKB-KW"/>
</dbReference>
<dbReference type="InterPro" id="IPR012340">
    <property type="entry name" value="NA-bd_OB-fold"/>
</dbReference>
<dbReference type="PROSITE" id="PS50126">
    <property type="entry name" value="S1"/>
    <property type="match status" value="1"/>
</dbReference>
<feature type="domain" description="S1 motif" evidence="6">
    <location>
        <begin position="53"/>
        <end position="123"/>
    </location>
</feature>
<reference evidence="7 8" key="1">
    <citation type="submission" date="2015-06" db="EMBL/GenBank/DDBJ databases">
        <title>Draft genome of the moderately acidophilic sulfate reducer Candidatus Desulfosporosinus acididurans strain M1.</title>
        <authorList>
            <person name="Poehlein A."/>
            <person name="Petzsch P."/>
            <person name="Johnson B.D."/>
            <person name="Schloemann M."/>
            <person name="Daniel R."/>
            <person name="Muehling M."/>
        </authorList>
    </citation>
    <scope>NUCLEOTIDE SEQUENCE [LARGE SCALE GENOMIC DNA]</scope>
    <source>
        <strain evidence="7 8">M1</strain>
    </source>
</reference>
<dbReference type="GO" id="GO:0016787">
    <property type="term" value="F:hydrolase activity"/>
    <property type="evidence" value="ECO:0007669"/>
    <property type="project" value="UniProtKB-KW"/>
</dbReference>
<sequence length="428" mass="47525">MKLESSGGCKKELVLQSEQLTKSKSQRIRAAVFEHGELMDVFEDEGDSSHLVGNIYRGRVENVLPGMQAAFVDVGLEKNAFLYVGDAIPSPSRFEDEEKGSSVIKERIENIVKPRQELLLQITKEPVGTKGARISVNLTLPGRYVVLLPQVSYVGVSRKITDAQERARLKDLAEKVKPEGMGVIVRTLAVGIDGEDIAEDIGHLVTAWQALEHKIPHVSVPGLVHKDVDLVSRLVRDWIDQDVEKITVDQEETAEILRQALREIEHPAAKRIFVMPGENLFVRYGVDDEIRKALRSKVWLKSGGYLIIQQTEALSVIDVNTGKYVGQRSLEETVVHTNLEAAREIARQLRLRNLGGIIIIDFIDMEAKENQQQVIEALEAACAIDKTKSQVLGLTQLGLVEMTRKKVGQTLAVRYTAPCPTCDGSGRV</sequence>